<evidence type="ECO:0000313" key="1">
    <source>
        <dbReference type="EMBL" id="CAG8839641.1"/>
    </source>
</evidence>
<accession>A0ACA9SH65</accession>
<feature type="non-terminal residue" evidence="1">
    <location>
        <position position="105"/>
    </location>
</feature>
<comment type="caution">
    <text evidence="1">The sequence shown here is derived from an EMBL/GenBank/DDBJ whole genome shotgun (WGS) entry which is preliminary data.</text>
</comment>
<dbReference type="Proteomes" id="UP000789920">
    <property type="component" value="Unassembled WGS sequence"/>
</dbReference>
<sequence>ARIRKTQFVNPKANNRVFQNISGEQKITLEIWHPISITCEEADFQKTESSLTKSQLSSIINSLIPSLGDSDRSHFQGLSSKSCNDLINILREIRSVVAENSINIG</sequence>
<keyword evidence="2" id="KW-1185">Reference proteome</keyword>
<proteinExistence type="predicted"/>
<feature type="non-terminal residue" evidence="1">
    <location>
        <position position="1"/>
    </location>
</feature>
<evidence type="ECO:0000313" key="2">
    <source>
        <dbReference type="Proteomes" id="UP000789920"/>
    </source>
</evidence>
<reference evidence="1" key="1">
    <citation type="submission" date="2021-06" db="EMBL/GenBank/DDBJ databases">
        <authorList>
            <person name="Kallberg Y."/>
            <person name="Tangrot J."/>
            <person name="Rosling A."/>
        </authorList>
    </citation>
    <scope>NUCLEOTIDE SEQUENCE</scope>
    <source>
        <strain evidence="1">MA461A</strain>
    </source>
</reference>
<protein>
    <submittedName>
        <fullName evidence="1">32723_t:CDS:1</fullName>
    </submittedName>
</protein>
<name>A0ACA9SH65_9GLOM</name>
<gene>
    <name evidence="1" type="ORF">RPERSI_LOCUS31131</name>
</gene>
<dbReference type="EMBL" id="CAJVQC010124283">
    <property type="protein sequence ID" value="CAG8839641.1"/>
    <property type="molecule type" value="Genomic_DNA"/>
</dbReference>
<organism evidence="1 2">
    <name type="scientific">Racocetra persica</name>
    <dbReference type="NCBI Taxonomy" id="160502"/>
    <lineage>
        <taxon>Eukaryota</taxon>
        <taxon>Fungi</taxon>
        <taxon>Fungi incertae sedis</taxon>
        <taxon>Mucoromycota</taxon>
        <taxon>Glomeromycotina</taxon>
        <taxon>Glomeromycetes</taxon>
        <taxon>Diversisporales</taxon>
        <taxon>Gigasporaceae</taxon>
        <taxon>Racocetra</taxon>
    </lineage>
</organism>